<name>A0A0G4ECT5_VITBC</name>
<feature type="transmembrane region" description="Helical" evidence="2">
    <location>
        <begin position="126"/>
        <end position="151"/>
    </location>
</feature>
<gene>
    <name evidence="3" type="ORF">Vbra_6961</name>
</gene>
<feature type="region of interest" description="Disordered" evidence="1">
    <location>
        <begin position="363"/>
        <end position="396"/>
    </location>
</feature>
<organism evidence="3 4">
    <name type="scientific">Vitrella brassicaformis (strain CCMP3155)</name>
    <dbReference type="NCBI Taxonomy" id="1169540"/>
    <lineage>
        <taxon>Eukaryota</taxon>
        <taxon>Sar</taxon>
        <taxon>Alveolata</taxon>
        <taxon>Colpodellida</taxon>
        <taxon>Vitrellaceae</taxon>
        <taxon>Vitrella</taxon>
    </lineage>
</organism>
<feature type="transmembrane region" description="Helical" evidence="2">
    <location>
        <begin position="451"/>
        <end position="472"/>
    </location>
</feature>
<feature type="transmembrane region" description="Helical" evidence="2">
    <location>
        <begin position="261"/>
        <end position="281"/>
    </location>
</feature>
<dbReference type="AlphaFoldDB" id="A0A0G4ECT5"/>
<feature type="transmembrane region" description="Helical" evidence="2">
    <location>
        <begin position="220"/>
        <end position="241"/>
    </location>
</feature>
<sequence>MEAVCESTIDEVIVDIEHTAPQPDSSRGQRQPLTKLGDESTGATAAVETCSERGAGDNEVGEEDGKPLRSEERELSAMVAEFRLCAGPAASFQEFETHFRYERDVFVGAVFTLEPFRKTVRRTAKVLVFQVAAAATIAFLWALVWVGYFWACKGPWIVLDVSRRIVVALCIIATMLFAAEGSFREALYRLKTTWPFFALLFILHVGAGAVFFNVEALRPYRIIIAGCFYEYVGIVLPVIVFRQVALTSRTVREVAELLRKIVIMTWLLTISPLLALLMALVRSLRDGPALQSGVLISFLAVAFVFYPRMMQAKMEHILTSLILASFDLLTDLAVPYVMVISGAAKRALVRCLSSCKACREIQHQHSNETPNTVTGEGPHNTERPNVTKQPSAKPLSRLSTTVMSYTGSRTGASTLFSRQLLRSLSSFLDVPTRVVQFKLHLIFLRRLSDQVHAYGLVELTVLILTNLCIITLDQVLSPSVPQLLGRVAGLLIMVFIEVVFEGVQFIWLVRPVNLPLIRSMAEPGVIRMHLVGLATAGGICMLRGGPYFVLFFLSAVGESRYERIGATQDFCPNHWTVLDIGDPL</sequence>
<feature type="transmembrane region" description="Helical" evidence="2">
    <location>
        <begin position="195"/>
        <end position="214"/>
    </location>
</feature>
<feature type="region of interest" description="Disordered" evidence="1">
    <location>
        <begin position="15"/>
        <end position="68"/>
    </location>
</feature>
<evidence type="ECO:0000256" key="2">
    <source>
        <dbReference type="SAM" id="Phobius"/>
    </source>
</evidence>
<dbReference type="EMBL" id="CDMY01000138">
    <property type="protein sequence ID" value="CEL93126.1"/>
    <property type="molecule type" value="Genomic_DNA"/>
</dbReference>
<keyword evidence="4" id="KW-1185">Reference proteome</keyword>
<dbReference type="PhylomeDB" id="A0A0G4ECT5"/>
<keyword evidence="2" id="KW-1133">Transmembrane helix</keyword>
<feature type="transmembrane region" description="Helical" evidence="2">
    <location>
        <begin position="484"/>
        <end position="509"/>
    </location>
</feature>
<keyword evidence="2" id="KW-0472">Membrane</keyword>
<protein>
    <submittedName>
        <fullName evidence="3">Uncharacterized protein</fullName>
    </submittedName>
</protein>
<dbReference type="InParanoid" id="A0A0G4ECT5"/>
<reference evidence="3 4" key="1">
    <citation type="submission" date="2014-11" db="EMBL/GenBank/DDBJ databases">
        <authorList>
            <person name="Zhu J."/>
            <person name="Qi W."/>
            <person name="Song R."/>
        </authorList>
    </citation>
    <scope>NUCLEOTIDE SEQUENCE [LARGE SCALE GENOMIC DNA]</scope>
</reference>
<feature type="compositionally biased region" description="Polar residues" evidence="1">
    <location>
        <begin position="22"/>
        <end position="32"/>
    </location>
</feature>
<keyword evidence="2" id="KW-0812">Transmembrane</keyword>
<evidence type="ECO:0000313" key="4">
    <source>
        <dbReference type="Proteomes" id="UP000041254"/>
    </source>
</evidence>
<feature type="transmembrane region" description="Helical" evidence="2">
    <location>
        <begin position="163"/>
        <end position="183"/>
    </location>
</feature>
<feature type="transmembrane region" description="Helical" evidence="2">
    <location>
        <begin position="530"/>
        <end position="553"/>
    </location>
</feature>
<evidence type="ECO:0000256" key="1">
    <source>
        <dbReference type="SAM" id="MobiDB-lite"/>
    </source>
</evidence>
<dbReference type="Proteomes" id="UP000041254">
    <property type="component" value="Unassembled WGS sequence"/>
</dbReference>
<accession>A0A0G4ECT5</accession>
<feature type="transmembrane region" description="Helical" evidence="2">
    <location>
        <begin position="287"/>
        <end position="306"/>
    </location>
</feature>
<proteinExistence type="predicted"/>
<dbReference type="VEuPathDB" id="CryptoDB:Vbra_6961"/>
<evidence type="ECO:0000313" key="3">
    <source>
        <dbReference type="EMBL" id="CEL93126.1"/>
    </source>
</evidence>